<dbReference type="PANTHER" id="PTHR35743:SF1">
    <property type="entry name" value="NODULIN HOMEOBOX"/>
    <property type="match status" value="1"/>
</dbReference>
<dbReference type="AlphaFoldDB" id="A0A6A2ZFA4"/>
<feature type="domain" description="Nodulin homeobox N-terminal" evidence="1">
    <location>
        <begin position="1"/>
        <end position="139"/>
    </location>
</feature>
<dbReference type="InterPro" id="IPR039325">
    <property type="entry name" value="NDX"/>
</dbReference>
<evidence type="ECO:0000259" key="1">
    <source>
        <dbReference type="Pfam" id="PF25246"/>
    </source>
</evidence>
<dbReference type="PANTHER" id="PTHR35743">
    <property type="entry name" value="NODULIN HOMEOBOX"/>
    <property type="match status" value="1"/>
</dbReference>
<dbReference type="Pfam" id="PF25246">
    <property type="entry name" value="Nodulin_N"/>
    <property type="match status" value="1"/>
</dbReference>
<accession>A0A6A2ZFA4</accession>
<sequence length="154" mass="17242">MWCSADLPVREEDGTLYFEVFAAAGWALDSVSSPDLSNSTNLEFTFIPNNMSQASYVHQRTSLFVKIIANLHCFLPNICEGTCPPQRWQSRRGISSFKFLGCLQMDPSKLLPSYVFISGPQKAVAVCRNLRSVLSHAESLIPTLLNEDDLQLLR</sequence>
<dbReference type="GO" id="GO:0003697">
    <property type="term" value="F:single-stranded DNA binding"/>
    <property type="evidence" value="ECO:0007669"/>
    <property type="project" value="InterPro"/>
</dbReference>
<comment type="caution">
    <text evidence="2">The sequence shown here is derived from an EMBL/GenBank/DDBJ whole genome shotgun (WGS) entry which is preliminary data.</text>
</comment>
<dbReference type="InterPro" id="IPR057287">
    <property type="entry name" value="Ndx_N"/>
</dbReference>
<protein>
    <recommendedName>
        <fullName evidence="1">Nodulin homeobox N-terminal domain-containing protein</fullName>
    </recommendedName>
</protein>
<dbReference type="EMBL" id="VEPZ02001156">
    <property type="protein sequence ID" value="KAE8690220.1"/>
    <property type="molecule type" value="Genomic_DNA"/>
</dbReference>
<dbReference type="Proteomes" id="UP000436088">
    <property type="component" value="Unassembled WGS sequence"/>
</dbReference>
<gene>
    <name evidence="2" type="ORF">F3Y22_tig00110904pilonHSYRG00012</name>
</gene>
<keyword evidence="3" id="KW-1185">Reference proteome</keyword>
<proteinExistence type="predicted"/>
<evidence type="ECO:0000313" key="3">
    <source>
        <dbReference type="Proteomes" id="UP000436088"/>
    </source>
</evidence>
<reference evidence="2" key="1">
    <citation type="submission" date="2019-09" db="EMBL/GenBank/DDBJ databases">
        <title>Draft genome information of white flower Hibiscus syriacus.</title>
        <authorList>
            <person name="Kim Y.-M."/>
        </authorList>
    </citation>
    <scope>NUCLEOTIDE SEQUENCE [LARGE SCALE GENOMIC DNA]</scope>
    <source>
        <strain evidence="2">YM2019G1</strain>
    </source>
</reference>
<evidence type="ECO:0000313" key="2">
    <source>
        <dbReference type="EMBL" id="KAE8690220.1"/>
    </source>
</evidence>
<name>A0A6A2ZFA4_HIBSY</name>
<dbReference type="GO" id="GO:0009908">
    <property type="term" value="P:flower development"/>
    <property type="evidence" value="ECO:0007669"/>
    <property type="project" value="InterPro"/>
</dbReference>
<organism evidence="2 3">
    <name type="scientific">Hibiscus syriacus</name>
    <name type="common">Rose of Sharon</name>
    <dbReference type="NCBI Taxonomy" id="106335"/>
    <lineage>
        <taxon>Eukaryota</taxon>
        <taxon>Viridiplantae</taxon>
        <taxon>Streptophyta</taxon>
        <taxon>Embryophyta</taxon>
        <taxon>Tracheophyta</taxon>
        <taxon>Spermatophyta</taxon>
        <taxon>Magnoliopsida</taxon>
        <taxon>eudicotyledons</taxon>
        <taxon>Gunneridae</taxon>
        <taxon>Pentapetalae</taxon>
        <taxon>rosids</taxon>
        <taxon>malvids</taxon>
        <taxon>Malvales</taxon>
        <taxon>Malvaceae</taxon>
        <taxon>Malvoideae</taxon>
        <taxon>Hibiscus</taxon>
    </lineage>
</organism>